<dbReference type="RefSeq" id="WP_087915465.1">
    <property type="nucleotide sequence ID" value="NZ_CP021780.1"/>
</dbReference>
<dbReference type="PANTHER" id="PTHR48111">
    <property type="entry name" value="REGULATOR OF RPOS"/>
    <property type="match status" value="1"/>
</dbReference>
<keyword evidence="9" id="KW-1185">Reference proteome</keyword>
<dbReference type="InterPro" id="IPR039420">
    <property type="entry name" value="WalR-like"/>
</dbReference>
<reference evidence="8 9" key="1">
    <citation type="submission" date="2017-06" db="EMBL/GenBank/DDBJ databases">
        <title>Complete genome sequence of Paenibacillus donghaensis KCTC 13049T isolated from East Sea sediment, South Korea.</title>
        <authorList>
            <person name="Jung B.K."/>
            <person name="Hong S.-J."/>
            <person name="Shin J.-H."/>
        </authorList>
    </citation>
    <scope>NUCLEOTIDE SEQUENCE [LARGE SCALE GENOMIC DNA]</scope>
    <source>
        <strain evidence="8 9">KCTC 13049</strain>
    </source>
</reference>
<evidence type="ECO:0000313" key="9">
    <source>
        <dbReference type="Proteomes" id="UP000249890"/>
    </source>
</evidence>
<keyword evidence="2" id="KW-0902">Two-component regulatory system</keyword>
<keyword evidence="1 6" id="KW-0597">Phosphoprotein</keyword>
<dbReference type="GO" id="GO:0032993">
    <property type="term" value="C:protein-DNA complex"/>
    <property type="evidence" value="ECO:0007669"/>
    <property type="project" value="TreeGrafter"/>
</dbReference>
<dbReference type="InterPro" id="IPR011006">
    <property type="entry name" value="CheY-like_superfamily"/>
</dbReference>
<dbReference type="SUPFAM" id="SSF52172">
    <property type="entry name" value="CheY-like"/>
    <property type="match status" value="1"/>
</dbReference>
<feature type="domain" description="Response regulatory" evidence="7">
    <location>
        <begin position="4"/>
        <end position="117"/>
    </location>
</feature>
<name>A0A2Z2K8B0_9BACL</name>
<evidence type="ECO:0000313" key="8">
    <source>
        <dbReference type="EMBL" id="ASA21457.1"/>
    </source>
</evidence>
<organism evidence="8 9">
    <name type="scientific">Paenibacillus donghaensis</name>
    <dbReference type="NCBI Taxonomy" id="414771"/>
    <lineage>
        <taxon>Bacteria</taxon>
        <taxon>Bacillati</taxon>
        <taxon>Bacillota</taxon>
        <taxon>Bacilli</taxon>
        <taxon>Bacillales</taxon>
        <taxon>Paenibacillaceae</taxon>
        <taxon>Paenibacillus</taxon>
    </lineage>
</organism>
<evidence type="ECO:0000256" key="2">
    <source>
        <dbReference type="ARBA" id="ARBA00023012"/>
    </source>
</evidence>
<gene>
    <name evidence="8" type="ORF">B9T62_12120</name>
</gene>
<evidence type="ECO:0000256" key="6">
    <source>
        <dbReference type="PROSITE-ProRule" id="PRU00169"/>
    </source>
</evidence>
<dbReference type="InterPro" id="IPR001789">
    <property type="entry name" value="Sig_transdc_resp-reg_receiver"/>
</dbReference>
<sequence>MNGTILVVDDEQEIADLIELYLRNEGYAVSKHYNARTALQAVATEPVELAVLDVMLPDMDGFQLCRQIREQHHYPIILLTSRTEGMDRITGLTLGADDYVTKPFLPLELVARVKAHLRRCTLYNTAGPQKVGQMISFSGITLNKNNLSGRVALKKFLSFLHKKKINSPPGFSMLMLKYGGLLLCSSVLQKGT</sequence>
<dbReference type="Pfam" id="PF00072">
    <property type="entry name" value="Response_reg"/>
    <property type="match status" value="1"/>
</dbReference>
<dbReference type="GO" id="GO:0006355">
    <property type="term" value="P:regulation of DNA-templated transcription"/>
    <property type="evidence" value="ECO:0007669"/>
    <property type="project" value="TreeGrafter"/>
</dbReference>
<keyword evidence="3" id="KW-0805">Transcription regulation</keyword>
<dbReference type="OrthoDB" id="9802426at2"/>
<dbReference type="EMBL" id="CP021780">
    <property type="protein sequence ID" value="ASA21457.1"/>
    <property type="molecule type" value="Genomic_DNA"/>
</dbReference>
<dbReference type="PANTHER" id="PTHR48111:SF2">
    <property type="entry name" value="RESPONSE REGULATOR SAER"/>
    <property type="match status" value="1"/>
</dbReference>
<keyword evidence="5" id="KW-0804">Transcription</keyword>
<dbReference type="GO" id="GO:0000156">
    <property type="term" value="F:phosphorelay response regulator activity"/>
    <property type="evidence" value="ECO:0007669"/>
    <property type="project" value="TreeGrafter"/>
</dbReference>
<dbReference type="KEGG" id="pdh:B9T62_12120"/>
<dbReference type="FunFam" id="3.40.50.2300:FF:000001">
    <property type="entry name" value="DNA-binding response regulator PhoB"/>
    <property type="match status" value="1"/>
</dbReference>
<evidence type="ECO:0000259" key="7">
    <source>
        <dbReference type="PROSITE" id="PS50110"/>
    </source>
</evidence>
<dbReference type="Gene3D" id="3.40.50.2300">
    <property type="match status" value="1"/>
</dbReference>
<proteinExistence type="predicted"/>
<dbReference type="SMART" id="SM00448">
    <property type="entry name" value="REC"/>
    <property type="match status" value="1"/>
</dbReference>
<dbReference type="GO" id="GO:0005829">
    <property type="term" value="C:cytosol"/>
    <property type="evidence" value="ECO:0007669"/>
    <property type="project" value="TreeGrafter"/>
</dbReference>
<dbReference type="AlphaFoldDB" id="A0A2Z2K8B0"/>
<evidence type="ECO:0000256" key="3">
    <source>
        <dbReference type="ARBA" id="ARBA00023015"/>
    </source>
</evidence>
<dbReference type="GO" id="GO:0000976">
    <property type="term" value="F:transcription cis-regulatory region binding"/>
    <property type="evidence" value="ECO:0007669"/>
    <property type="project" value="TreeGrafter"/>
</dbReference>
<dbReference type="Gene3D" id="6.10.250.690">
    <property type="match status" value="1"/>
</dbReference>
<evidence type="ECO:0000256" key="5">
    <source>
        <dbReference type="ARBA" id="ARBA00023163"/>
    </source>
</evidence>
<dbReference type="PROSITE" id="PS50110">
    <property type="entry name" value="RESPONSE_REGULATORY"/>
    <property type="match status" value="1"/>
</dbReference>
<accession>A0A2Z2K8B0</accession>
<evidence type="ECO:0000256" key="1">
    <source>
        <dbReference type="ARBA" id="ARBA00022553"/>
    </source>
</evidence>
<keyword evidence="4" id="KW-0238">DNA-binding</keyword>
<dbReference type="CDD" id="cd17574">
    <property type="entry name" value="REC_OmpR"/>
    <property type="match status" value="1"/>
</dbReference>
<evidence type="ECO:0000256" key="4">
    <source>
        <dbReference type="ARBA" id="ARBA00023125"/>
    </source>
</evidence>
<protein>
    <recommendedName>
        <fullName evidence="7">Response regulatory domain-containing protein</fullName>
    </recommendedName>
</protein>
<feature type="modified residue" description="4-aspartylphosphate" evidence="6">
    <location>
        <position position="53"/>
    </location>
</feature>
<dbReference type="Proteomes" id="UP000249890">
    <property type="component" value="Chromosome"/>
</dbReference>